<dbReference type="PROSITE" id="PS51257">
    <property type="entry name" value="PROKAR_LIPOPROTEIN"/>
    <property type="match status" value="1"/>
</dbReference>
<evidence type="ECO:0000256" key="1">
    <source>
        <dbReference type="SAM" id="SignalP"/>
    </source>
</evidence>
<keyword evidence="1" id="KW-0732">Signal</keyword>
<dbReference type="Pfam" id="PF12010">
    <property type="entry name" value="DUF3502"/>
    <property type="match status" value="1"/>
</dbReference>
<gene>
    <name evidence="3" type="ORF">GC096_01335</name>
</gene>
<accession>A0ABX1X338</accession>
<dbReference type="Gene3D" id="3.40.190.10">
    <property type="entry name" value="Periplasmic binding protein-like II"/>
    <property type="match status" value="2"/>
</dbReference>
<reference evidence="3 4" key="1">
    <citation type="submission" date="2019-10" db="EMBL/GenBank/DDBJ databases">
        <title>Description of Paenibacillus humi sp. nov.</title>
        <authorList>
            <person name="Carlier A."/>
            <person name="Qi S."/>
        </authorList>
    </citation>
    <scope>NUCLEOTIDE SEQUENCE [LARGE SCALE GENOMIC DNA]</scope>
    <source>
        <strain evidence="3 4">LMG 31461</strain>
    </source>
</reference>
<proteinExistence type="predicted"/>
<name>A0ABX1X338_9BACL</name>
<feature type="signal peptide" evidence="1">
    <location>
        <begin position="1"/>
        <end position="23"/>
    </location>
</feature>
<sequence length="505" mass="56030">MVALKKLSIKLGLLGLGTSVLLAGCSSNSSETPQKVQESGAQSKPYEIVMVFPINNQPKELQLVTEEINKITREKINATVKLVPISFGTWSQQTTVMLAGKEKIDLMYSSVRGSYTQTVAQGHFLPLDELIAKRGQNAKKALDEQNPAIINATKVNGKIYGLPNIKDLASDYGITMRKDLVEKYKIDVNSIKTLDDLDAVFKLIKDNEPGVTPAVKYASSIIDSYVAALMDSLGNGFGVLPKHDNGLKVVNWFETKEYENLLKLVRRWYLAGYIAKDAATDTETKYNLVKAGRGFSWLSQMKPGIEQQESRSTGKEMVSVRLSQPITTTDKITGSAWSITQSSENPERAMMLLDLLYTNKDLQNLFSWGVEGKHYVKKGDVIDFPAGVDASSSGYNLQQGYMFGNQFLSYIWNGDEPQLWDKMSKFNKSAVVSKALGFSFDAEPVKTEIAAVTNVQNQFKIALETGMVDPETKLPEFNKQLKAAGLDKIIAEKQKQLDEWAKSNK</sequence>
<dbReference type="InterPro" id="IPR050490">
    <property type="entry name" value="Bact_solute-bd_prot1"/>
</dbReference>
<evidence type="ECO:0000313" key="3">
    <source>
        <dbReference type="EMBL" id="NOU62687.1"/>
    </source>
</evidence>
<dbReference type="EMBL" id="WHNY01000004">
    <property type="protein sequence ID" value="NOU62687.1"/>
    <property type="molecule type" value="Genomic_DNA"/>
</dbReference>
<feature type="chain" id="PRO_5047072417" evidence="1">
    <location>
        <begin position="24"/>
        <end position="505"/>
    </location>
</feature>
<comment type="caution">
    <text evidence="3">The sequence shown here is derived from an EMBL/GenBank/DDBJ whole genome shotgun (WGS) entry which is preliminary data.</text>
</comment>
<dbReference type="Proteomes" id="UP000653578">
    <property type="component" value="Unassembled WGS sequence"/>
</dbReference>
<organism evidence="3 4">
    <name type="scientific">Paenibacillus plantarum</name>
    <dbReference type="NCBI Taxonomy" id="2654975"/>
    <lineage>
        <taxon>Bacteria</taxon>
        <taxon>Bacillati</taxon>
        <taxon>Bacillota</taxon>
        <taxon>Bacilli</taxon>
        <taxon>Bacillales</taxon>
        <taxon>Paenibacillaceae</taxon>
        <taxon>Paenibacillus</taxon>
    </lineage>
</organism>
<keyword evidence="4" id="KW-1185">Reference proteome</keyword>
<dbReference type="PANTHER" id="PTHR43649:SF17">
    <property type="entry name" value="ABC TRANSPORTER SOLUTE BINDING PROTEIN-SUGAR TRANSPORT"/>
    <property type="match status" value="1"/>
</dbReference>
<feature type="domain" description="DUF3502" evidence="2">
    <location>
        <begin position="435"/>
        <end position="502"/>
    </location>
</feature>
<protein>
    <submittedName>
        <fullName evidence="3">DUF3502 domain-containing protein</fullName>
    </submittedName>
</protein>
<dbReference type="SUPFAM" id="SSF53850">
    <property type="entry name" value="Periplasmic binding protein-like II"/>
    <property type="match status" value="1"/>
</dbReference>
<evidence type="ECO:0000259" key="2">
    <source>
        <dbReference type="Pfam" id="PF12010"/>
    </source>
</evidence>
<dbReference type="RefSeq" id="WP_171628493.1">
    <property type="nucleotide sequence ID" value="NZ_WHNY01000004.1"/>
</dbReference>
<evidence type="ECO:0000313" key="4">
    <source>
        <dbReference type="Proteomes" id="UP000653578"/>
    </source>
</evidence>
<dbReference type="InterPro" id="IPR022627">
    <property type="entry name" value="DUF3502"/>
</dbReference>
<dbReference type="PANTHER" id="PTHR43649">
    <property type="entry name" value="ARABINOSE-BINDING PROTEIN-RELATED"/>
    <property type="match status" value="1"/>
</dbReference>
<dbReference type="Pfam" id="PF01547">
    <property type="entry name" value="SBP_bac_1"/>
    <property type="match status" value="1"/>
</dbReference>
<dbReference type="InterPro" id="IPR006059">
    <property type="entry name" value="SBP"/>
</dbReference>